<reference evidence="2 3" key="1">
    <citation type="submission" date="2024-01" db="EMBL/GenBank/DDBJ databases">
        <title>The genomes of 5 underutilized Papilionoideae crops provide insights into root nodulation and disease resistanc.</title>
        <authorList>
            <person name="Yuan L."/>
        </authorList>
    </citation>
    <scope>NUCLEOTIDE SEQUENCE [LARGE SCALE GENOMIC DNA]</scope>
    <source>
        <strain evidence="2">ZHUSHIDOU_FW_LH</strain>
        <tissue evidence="2">Leaf</tissue>
    </source>
</reference>
<keyword evidence="3" id="KW-1185">Reference proteome</keyword>
<evidence type="ECO:0000256" key="1">
    <source>
        <dbReference type="SAM" id="MobiDB-lite"/>
    </source>
</evidence>
<dbReference type="AlphaFoldDB" id="A0AAN9ING6"/>
<organism evidence="2 3">
    <name type="scientific">Crotalaria pallida</name>
    <name type="common">Smooth rattlebox</name>
    <name type="synonym">Crotalaria striata</name>
    <dbReference type="NCBI Taxonomy" id="3830"/>
    <lineage>
        <taxon>Eukaryota</taxon>
        <taxon>Viridiplantae</taxon>
        <taxon>Streptophyta</taxon>
        <taxon>Embryophyta</taxon>
        <taxon>Tracheophyta</taxon>
        <taxon>Spermatophyta</taxon>
        <taxon>Magnoliopsida</taxon>
        <taxon>eudicotyledons</taxon>
        <taxon>Gunneridae</taxon>
        <taxon>Pentapetalae</taxon>
        <taxon>rosids</taxon>
        <taxon>fabids</taxon>
        <taxon>Fabales</taxon>
        <taxon>Fabaceae</taxon>
        <taxon>Papilionoideae</taxon>
        <taxon>50 kb inversion clade</taxon>
        <taxon>genistoids sensu lato</taxon>
        <taxon>core genistoids</taxon>
        <taxon>Crotalarieae</taxon>
        <taxon>Crotalaria</taxon>
    </lineage>
</organism>
<feature type="compositionally biased region" description="Polar residues" evidence="1">
    <location>
        <begin position="40"/>
        <end position="49"/>
    </location>
</feature>
<dbReference type="Proteomes" id="UP001372338">
    <property type="component" value="Unassembled WGS sequence"/>
</dbReference>
<protein>
    <submittedName>
        <fullName evidence="2">Uncharacterized protein</fullName>
    </submittedName>
</protein>
<name>A0AAN9ING6_CROPI</name>
<evidence type="ECO:0000313" key="2">
    <source>
        <dbReference type="EMBL" id="KAK7283256.1"/>
    </source>
</evidence>
<dbReference type="EMBL" id="JAYWIO010000002">
    <property type="protein sequence ID" value="KAK7283256.1"/>
    <property type="molecule type" value="Genomic_DNA"/>
</dbReference>
<comment type="caution">
    <text evidence="2">The sequence shown here is derived from an EMBL/GenBank/DDBJ whole genome shotgun (WGS) entry which is preliminary data.</text>
</comment>
<feature type="region of interest" description="Disordered" evidence="1">
    <location>
        <begin position="40"/>
        <end position="68"/>
    </location>
</feature>
<sequence>MYRITLIVNCKTFYVKDFTWLDEFPLDIIELIQANTLGWQNKNPKTKLNPTDHLPLQSPSPSPPIRRRSTRPHLLSIHHRFPPSLLLLHLDRLRRFFPPRHHSLPFPNPASVPSFPPLLVIASGSSATTPKVTQLLMIYISSASLPRNQPSSFSHDPRQKITFMEFVKT</sequence>
<gene>
    <name evidence="2" type="ORF">RIF29_12659</name>
</gene>
<proteinExistence type="predicted"/>
<evidence type="ECO:0000313" key="3">
    <source>
        <dbReference type="Proteomes" id="UP001372338"/>
    </source>
</evidence>
<accession>A0AAN9ING6</accession>